<proteinExistence type="predicted"/>
<name>A0A2U3DYE5_PURLI</name>
<dbReference type="AlphaFoldDB" id="A0A2U3DYE5"/>
<reference evidence="2" key="3">
    <citation type="submission" date="2023-11" db="EMBL/GenBank/DDBJ databases">
        <authorList>
            <person name="Beijen E."/>
            <person name="Ohm R.A."/>
        </authorList>
    </citation>
    <scope>NUCLEOTIDE SEQUENCE</scope>
    <source>
        <strain evidence="2">CBS 150709</strain>
    </source>
</reference>
<sequence length="162" mass="17000">MPLSVGCWPPLLGTAAAPGPATRVPSAPHPPCARLIGHFVSQAAPHLPVCWLAQPSRHATQGPPAQPNTPTAQASSVDGFVSFASSPSSLLSRLLLHPPSARSPLPHQALRRNLERTHLVRVGSERPPVEAGAAEPPTSTRPWPFTSPPCCSMPPLGRLNPT</sequence>
<accession>A0A2U3DYE5</accession>
<gene>
    <name evidence="3" type="ORF">PCL_03047</name>
    <name evidence="2" type="ORF">Purlil1_485</name>
</gene>
<comment type="caution">
    <text evidence="3">The sequence shown here is derived from an EMBL/GenBank/DDBJ whole genome shotgun (WGS) entry which is preliminary data.</text>
</comment>
<evidence type="ECO:0000313" key="2">
    <source>
        <dbReference type="EMBL" id="KAK4094789.1"/>
    </source>
</evidence>
<evidence type="ECO:0000313" key="3">
    <source>
        <dbReference type="EMBL" id="PWI67279.1"/>
    </source>
</evidence>
<reference evidence="3" key="1">
    <citation type="submission" date="2015-05" db="EMBL/GenBank/DDBJ databases">
        <authorList>
            <person name="Wang D.B."/>
            <person name="Wang M."/>
        </authorList>
    </citation>
    <scope>NUCLEOTIDE SEQUENCE</scope>
    <source>
        <strain evidence="3">36-1</strain>
    </source>
</reference>
<dbReference type="Proteomes" id="UP001287286">
    <property type="component" value="Unassembled WGS sequence"/>
</dbReference>
<feature type="compositionally biased region" description="Basic and acidic residues" evidence="1">
    <location>
        <begin position="117"/>
        <end position="128"/>
    </location>
</feature>
<reference evidence="3 4" key="2">
    <citation type="journal article" date="2016" name="Front. Microbiol.">
        <title>Genome and transcriptome sequences reveal the specific parasitism of the nematophagous Purpureocillium lilacinum 36-1.</title>
        <authorList>
            <person name="Xie J."/>
            <person name="Li S."/>
            <person name="Mo C."/>
            <person name="Xiao X."/>
            <person name="Peng D."/>
            <person name="Wang G."/>
            <person name="Xiao Y."/>
        </authorList>
    </citation>
    <scope>NUCLEOTIDE SEQUENCE [LARGE SCALE GENOMIC DNA]</scope>
    <source>
        <strain evidence="3 4">36-1</strain>
    </source>
</reference>
<protein>
    <submittedName>
        <fullName evidence="3">Uncharacterized protein</fullName>
    </submittedName>
</protein>
<evidence type="ECO:0000313" key="5">
    <source>
        <dbReference type="Proteomes" id="UP001287286"/>
    </source>
</evidence>
<evidence type="ECO:0000256" key="1">
    <source>
        <dbReference type="SAM" id="MobiDB-lite"/>
    </source>
</evidence>
<organism evidence="3 4">
    <name type="scientific">Purpureocillium lilacinum</name>
    <name type="common">Paecilomyces lilacinus</name>
    <dbReference type="NCBI Taxonomy" id="33203"/>
    <lineage>
        <taxon>Eukaryota</taxon>
        <taxon>Fungi</taxon>
        <taxon>Dikarya</taxon>
        <taxon>Ascomycota</taxon>
        <taxon>Pezizomycotina</taxon>
        <taxon>Sordariomycetes</taxon>
        <taxon>Hypocreomycetidae</taxon>
        <taxon>Hypocreales</taxon>
        <taxon>Ophiocordycipitaceae</taxon>
        <taxon>Purpureocillium</taxon>
    </lineage>
</organism>
<reference evidence="2 5" key="4">
    <citation type="journal article" date="2024" name="Microbiol. Resour. Announc.">
        <title>Genome annotations for the ascomycete fungi Trichoderma harzianum, Trichoderma aggressivum, and Purpureocillium lilacinum.</title>
        <authorList>
            <person name="Beijen E.P.W."/>
            <person name="Ohm R.A."/>
        </authorList>
    </citation>
    <scope>NUCLEOTIDE SEQUENCE [LARGE SCALE GENOMIC DNA]</scope>
    <source>
        <strain evidence="2 5">CBS 150709</strain>
    </source>
</reference>
<feature type="region of interest" description="Disordered" evidence="1">
    <location>
        <begin position="117"/>
        <end position="162"/>
    </location>
</feature>
<dbReference type="Proteomes" id="UP000245956">
    <property type="component" value="Unassembled WGS sequence"/>
</dbReference>
<keyword evidence="5" id="KW-1185">Reference proteome</keyword>
<dbReference type="EMBL" id="LCWV01000019">
    <property type="protein sequence ID" value="PWI67279.1"/>
    <property type="molecule type" value="Genomic_DNA"/>
</dbReference>
<evidence type="ECO:0000313" key="4">
    <source>
        <dbReference type="Proteomes" id="UP000245956"/>
    </source>
</evidence>
<dbReference type="EMBL" id="JAWRVI010000002">
    <property type="protein sequence ID" value="KAK4094789.1"/>
    <property type="molecule type" value="Genomic_DNA"/>
</dbReference>